<proteinExistence type="predicted"/>
<accession>A0AB35C2F4</accession>
<sequence length="89" mass="10079">MKINSNFKLRHIAGETIIINQGTPDADLTRIISLNASARFLWNEFSGQEFSVDEVSYLLAKTYHIPVQQARQDATAWVISLKKCNVIID</sequence>
<protein>
    <submittedName>
        <fullName evidence="1">PqqD family protein</fullName>
    </submittedName>
</protein>
<dbReference type="Pfam" id="PF05402">
    <property type="entry name" value="PqqD"/>
    <property type="match status" value="1"/>
</dbReference>
<dbReference type="EMBL" id="JAHOAX010000001">
    <property type="protein sequence ID" value="MBV3121803.1"/>
    <property type="molecule type" value="Genomic_DNA"/>
</dbReference>
<dbReference type="Proteomes" id="UP000777173">
    <property type="component" value="Unassembled WGS sequence"/>
</dbReference>
<gene>
    <name evidence="1" type="ORF">KSU80_01155</name>
</gene>
<organism evidence="1 2">
    <name type="scientific">Phocaeicola dorei</name>
    <dbReference type="NCBI Taxonomy" id="357276"/>
    <lineage>
        <taxon>Bacteria</taxon>
        <taxon>Pseudomonadati</taxon>
        <taxon>Bacteroidota</taxon>
        <taxon>Bacteroidia</taxon>
        <taxon>Bacteroidales</taxon>
        <taxon>Bacteroidaceae</taxon>
        <taxon>Phocaeicola</taxon>
    </lineage>
</organism>
<evidence type="ECO:0000313" key="2">
    <source>
        <dbReference type="Proteomes" id="UP000777173"/>
    </source>
</evidence>
<dbReference type="InterPro" id="IPR008792">
    <property type="entry name" value="PQQD"/>
</dbReference>
<comment type="caution">
    <text evidence="1">The sequence shown here is derived from an EMBL/GenBank/DDBJ whole genome shotgun (WGS) entry which is preliminary data.</text>
</comment>
<name>A0AB35C2F4_9BACT</name>
<dbReference type="RefSeq" id="WP_022186023.1">
    <property type="nucleotide sequence ID" value="NZ_DAWDYP010000001.1"/>
</dbReference>
<evidence type="ECO:0000313" key="1">
    <source>
        <dbReference type="EMBL" id="MBV3121803.1"/>
    </source>
</evidence>
<reference evidence="1" key="1">
    <citation type="submission" date="2021-06" db="EMBL/GenBank/DDBJ databases">
        <title>Collection of gut derived symbiotic bacterial strains cultured from healthy donors.</title>
        <authorList>
            <person name="Lin H."/>
            <person name="Littmann E."/>
            <person name="Pamer E.G."/>
        </authorList>
    </citation>
    <scope>NUCLEOTIDE SEQUENCE</scope>
    <source>
        <strain evidence="1">MSK.5.10</strain>
    </source>
</reference>
<dbReference type="AlphaFoldDB" id="A0AB35C2F4"/>